<gene>
    <name evidence="1" type="ORF">AVDCRST_MAG01-01-5147</name>
</gene>
<dbReference type="AlphaFoldDB" id="A0A6J4QY21"/>
<name>A0A6J4QY21_9ACTN</name>
<feature type="non-terminal residue" evidence="1">
    <location>
        <position position="91"/>
    </location>
</feature>
<evidence type="ECO:0008006" key="2">
    <source>
        <dbReference type="Google" id="ProtNLM"/>
    </source>
</evidence>
<evidence type="ECO:0000313" key="1">
    <source>
        <dbReference type="EMBL" id="CAA9455607.1"/>
    </source>
</evidence>
<accession>A0A6J4QY21</accession>
<sequence length="91" mass="10717">MANREHLWSLFGEAWGWPTEDLTLEQDLIDLGWHQKEFQMRSSFDYAVMSPDEKRLLGCVYVDPPEKAGYDAEVHYWARRDGPEQGLEEEL</sequence>
<protein>
    <recommendedName>
        <fullName evidence="2">Acetyltransferase, GNAT family</fullName>
    </recommendedName>
</protein>
<proteinExistence type="predicted"/>
<organism evidence="1">
    <name type="scientific">uncultured Rubrobacteraceae bacterium</name>
    <dbReference type="NCBI Taxonomy" id="349277"/>
    <lineage>
        <taxon>Bacteria</taxon>
        <taxon>Bacillati</taxon>
        <taxon>Actinomycetota</taxon>
        <taxon>Rubrobacteria</taxon>
        <taxon>Rubrobacterales</taxon>
        <taxon>Rubrobacteraceae</taxon>
        <taxon>environmental samples</taxon>
    </lineage>
</organism>
<dbReference type="EMBL" id="CADCUW010000678">
    <property type="protein sequence ID" value="CAA9455607.1"/>
    <property type="molecule type" value="Genomic_DNA"/>
</dbReference>
<reference evidence="1" key="1">
    <citation type="submission" date="2020-02" db="EMBL/GenBank/DDBJ databases">
        <authorList>
            <person name="Meier V. D."/>
        </authorList>
    </citation>
    <scope>NUCLEOTIDE SEQUENCE</scope>
    <source>
        <strain evidence="1">AVDCRST_MAG01</strain>
    </source>
</reference>